<protein>
    <submittedName>
        <fullName evidence="1">Uncharacterized protein</fullName>
    </submittedName>
</protein>
<dbReference type="Proteomes" id="UP000024635">
    <property type="component" value="Unassembled WGS sequence"/>
</dbReference>
<name>A0A016SG33_9BILA</name>
<gene>
    <name evidence="1" type="primary">Acey_s0233.g3094</name>
    <name evidence="1" type="ORF">Y032_0233g3094</name>
</gene>
<evidence type="ECO:0000313" key="1">
    <source>
        <dbReference type="EMBL" id="EYB89316.1"/>
    </source>
</evidence>
<reference evidence="2" key="1">
    <citation type="journal article" date="2015" name="Nat. Genet.">
        <title>The genome and transcriptome of the zoonotic hookworm Ancylostoma ceylanicum identify infection-specific gene families.</title>
        <authorList>
            <person name="Schwarz E.M."/>
            <person name="Hu Y."/>
            <person name="Antoshechkin I."/>
            <person name="Miller M.M."/>
            <person name="Sternberg P.W."/>
            <person name="Aroian R.V."/>
        </authorList>
    </citation>
    <scope>NUCLEOTIDE SEQUENCE</scope>
    <source>
        <strain evidence="2">HY135</strain>
    </source>
</reference>
<dbReference type="EMBL" id="JARK01001569">
    <property type="protein sequence ID" value="EYB89316.1"/>
    <property type="molecule type" value="Genomic_DNA"/>
</dbReference>
<comment type="caution">
    <text evidence="1">The sequence shown here is derived from an EMBL/GenBank/DDBJ whole genome shotgun (WGS) entry which is preliminary data.</text>
</comment>
<accession>A0A016SG33</accession>
<organism evidence="1 2">
    <name type="scientific">Ancylostoma ceylanicum</name>
    <dbReference type="NCBI Taxonomy" id="53326"/>
    <lineage>
        <taxon>Eukaryota</taxon>
        <taxon>Metazoa</taxon>
        <taxon>Ecdysozoa</taxon>
        <taxon>Nematoda</taxon>
        <taxon>Chromadorea</taxon>
        <taxon>Rhabditida</taxon>
        <taxon>Rhabditina</taxon>
        <taxon>Rhabditomorpha</taxon>
        <taxon>Strongyloidea</taxon>
        <taxon>Ancylostomatidae</taxon>
        <taxon>Ancylostomatinae</taxon>
        <taxon>Ancylostoma</taxon>
    </lineage>
</organism>
<keyword evidence="2" id="KW-1185">Reference proteome</keyword>
<dbReference type="AlphaFoldDB" id="A0A016SG33"/>
<evidence type="ECO:0000313" key="2">
    <source>
        <dbReference type="Proteomes" id="UP000024635"/>
    </source>
</evidence>
<sequence length="85" mass="9098">MLPLGTHRIGTVCLDATIALRGSINTPILLRTAAPQHLRGAGEATLSVHTARPRRVDVAARQSAGVAIVIHVPCTCTWRPYSAKY</sequence>
<proteinExistence type="predicted"/>